<proteinExistence type="predicted"/>
<name>A0AAD6TC19_9AGAR</name>
<keyword evidence="2" id="KW-1185">Reference proteome</keyword>
<gene>
    <name evidence="1" type="ORF">C8F04DRAFT_1070452</name>
</gene>
<protein>
    <submittedName>
        <fullName evidence="1">Uncharacterized protein</fullName>
    </submittedName>
</protein>
<accession>A0AAD6TC19</accession>
<organism evidence="1 2">
    <name type="scientific">Mycena alexandri</name>
    <dbReference type="NCBI Taxonomy" id="1745969"/>
    <lineage>
        <taxon>Eukaryota</taxon>
        <taxon>Fungi</taxon>
        <taxon>Dikarya</taxon>
        <taxon>Basidiomycota</taxon>
        <taxon>Agaricomycotina</taxon>
        <taxon>Agaricomycetes</taxon>
        <taxon>Agaricomycetidae</taxon>
        <taxon>Agaricales</taxon>
        <taxon>Marasmiineae</taxon>
        <taxon>Mycenaceae</taxon>
        <taxon>Mycena</taxon>
    </lineage>
</organism>
<feature type="non-terminal residue" evidence="1">
    <location>
        <position position="155"/>
    </location>
</feature>
<dbReference type="Proteomes" id="UP001218188">
    <property type="component" value="Unassembled WGS sequence"/>
</dbReference>
<reference evidence="1" key="1">
    <citation type="submission" date="2023-03" db="EMBL/GenBank/DDBJ databases">
        <title>Massive genome expansion in bonnet fungi (Mycena s.s.) driven by repeated elements and novel gene families across ecological guilds.</title>
        <authorList>
            <consortium name="Lawrence Berkeley National Laboratory"/>
            <person name="Harder C.B."/>
            <person name="Miyauchi S."/>
            <person name="Viragh M."/>
            <person name="Kuo A."/>
            <person name="Thoen E."/>
            <person name="Andreopoulos B."/>
            <person name="Lu D."/>
            <person name="Skrede I."/>
            <person name="Drula E."/>
            <person name="Henrissat B."/>
            <person name="Morin E."/>
            <person name="Kohler A."/>
            <person name="Barry K."/>
            <person name="LaButti K."/>
            <person name="Morin E."/>
            <person name="Salamov A."/>
            <person name="Lipzen A."/>
            <person name="Mereny Z."/>
            <person name="Hegedus B."/>
            <person name="Baldrian P."/>
            <person name="Stursova M."/>
            <person name="Weitz H."/>
            <person name="Taylor A."/>
            <person name="Grigoriev I.V."/>
            <person name="Nagy L.G."/>
            <person name="Martin F."/>
            <person name="Kauserud H."/>
        </authorList>
    </citation>
    <scope>NUCLEOTIDE SEQUENCE</scope>
    <source>
        <strain evidence="1">CBHHK200</strain>
    </source>
</reference>
<evidence type="ECO:0000313" key="2">
    <source>
        <dbReference type="Proteomes" id="UP001218188"/>
    </source>
</evidence>
<sequence length="155" mass="17822">MLKYSSPRTRWLLKLFLHPCCCDSSTRGLANHIKSIPVPVFLPNSTLYPNCQVFKFLLFDSAPNNPPRGAYPLTLLGLACRTKLLFMKKPCLHFTTTARIVNEHGTHRRHERHYHFRRVYTRIRNILYPAPGPAQGTHYTWTGKQPHKLSASVGL</sequence>
<comment type="caution">
    <text evidence="1">The sequence shown here is derived from an EMBL/GenBank/DDBJ whole genome shotgun (WGS) entry which is preliminary data.</text>
</comment>
<dbReference type="AlphaFoldDB" id="A0AAD6TC19"/>
<dbReference type="EMBL" id="JARJCM010000008">
    <property type="protein sequence ID" value="KAJ7043804.1"/>
    <property type="molecule type" value="Genomic_DNA"/>
</dbReference>
<evidence type="ECO:0000313" key="1">
    <source>
        <dbReference type="EMBL" id="KAJ7043804.1"/>
    </source>
</evidence>